<dbReference type="InterPro" id="IPR037185">
    <property type="entry name" value="EmrE-like"/>
</dbReference>
<accession>A0A0C3CJN7</accession>
<evidence type="ECO:0000256" key="2">
    <source>
        <dbReference type="ARBA" id="ARBA00022692"/>
    </source>
</evidence>
<dbReference type="GO" id="GO:0016020">
    <property type="term" value="C:membrane"/>
    <property type="evidence" value="ECO:0007669"/>
    <property type="project" value="UniProtKB-SubCell"/>
</dbReference>
<reference evidence="7 8" key="1">
    <citation type="submission" date="2014-04" db="EMBL/GenBank/DDBJ databases">
        <authorList>
            <consortium name="DOE Joint Genome Institute"/>
            <person name="Kuo A."/>
            <person name="Gay G."/>
            <person name="Dore J."/>
            <person name="Kohler A."/>
            <person name="Nagy L.G."/>
            <person name="Floudas D."/>
            <person name="Copeland A."/>
            <person name="Barry K.W."/>
            <person name="Cichocki N."/>
            <person name="Veneault-Fourrey C."/>
            <person name="LaButti K."/>
            <person name="Lindquist E.A."/>
            <person name="Lipzen A."/>
            <person name="Lundell T."/>
            <person name="Morin E."/>
            <person name="Murat C."/>
            <person name="Sun H."/>
            <person name="Tunlid A."/>
            <person name="Henrissat B."/>
            <person name="Grigoriev I.V."/>
            <person name="Hibbett D.S."/>
            <person name="Martin F."/>
            <person name="Nordberg H.P."/>
            <person name="Cantor M.N."/>
            <person name="Hua S.X."/>
        </authorList>
    </citation>
    <scope>NUCLEOTIDE SEQUENCE [LARGE SCALE GENOMIC DNA]</scope>
    <source>
        <strain evidence="8">h7</strain>
    </source>
</reference>
<evidence type="ECO:0000256" key="1">
    <source>
        <dbReference type="ARBA" id="ARBA00004141"/>
    </source>
</evidence>
<feature type="transmembrane region" description="Helical" evidence="5">
    <location>
        <begin position="157"/>
        <end position="175"/>
    </location>
</feature>
<evidence type="ECO:0000256" key="5">
    <source>
        <dbReference type="SAM" id="Phobius"/>
    </source>
</evidence>
<name>A0A0C3CJN7_HEBCY</name>
<dbReference type="HOGENOM" id="CLU_032828_4_1_1"/>
<dbReference type="InterPro" id="IPR000620">
    <property type="entry name" value="EamA_dom"/>
</dbReference>
<comment type="subcellular location">
    <subcellularLocation>
        <location evidence="1">Membrane</location>
        <topology evidence="1">Multi-pass membrane protein</topology>
    </subcellularLocation>
</comment>
<sequence>MTSRNGSRAAEQTASYPRDVSNLGERGLLLSGNTRREDLNQMCGLDAFLSDAREVAQGNTGLLLIVAAQAFFAVVDAIVKILQKVDPPVTTMQLMTIRMIITYIGCTIYMFIAKIPDPLLGPKAVRILLLLRGIGGFVGVFGIYYSLQYLSLSDATVITFLAPTFTAISGALFLGEGFKLREATAGFVSFAGVVLIARPVALFGEHRSTTVPFDADKVAASDRMKAVAMSLIGVLGSTLAYTSIRALAKRAHPMHAMVSLSAVCILMASVGMIISDTKITTPTLPEWFPLLAVIGIFGFLAQTLLTMGLRRETASRGTFALYSRIIFATFFERILFHTLPTYLSAFGTLMIIVSALYVVFKP</sequence>
<keyword evidence="2 5" id="KW-0812">Transmembrane</keyword>
<evidence type="ECO:0000256" key="3">
    <source>
        <dbReference type="ARBA" id="ARBA00022989"/>
    </source>
</evidence>
<dbReference type="SUPFAM" id="SSF103481">
    <property type="entry name" value="Multidrug resistance efflux transporter EmrE"/>
    <property type="match status" value="2"/>
</dbReference>
<evidence type="ECO:0000259" key="6">
    <source>
        <dbReference type="Pfam" id="PF00892"/>
    </source>
</evidence>
<dbReference type="PANTHER" id="PTHR22911:SF6">
    <property type="entry name" value="SOLUTE CARRIER FAMILY 35 MEMBER G1"/>
    <property type="match status" value="1"/>
</dbReference>
<evidence type="ECO:0000313" key="7">
    <source>
        <dbReference type="EMBL" id="KIM44304.1"/>
    </source>
</evidence>
<protein>
    <recommendedName>
        <fullName evidence="6">EamA domain-containing protein</fullName>
    </recommendedName>
</protein>
<keyword evidence="3 5" id="KW-1133">Transmembrane helix</keyword>
<feature type="transmembrane region" description="Helical" evidence="5">
    <location>
        <begin position="187"/>
        <end position="204"/>
    </location>
</feature>
<feature type="transmembrane region" description="Helical" evidence="5">
    <location>
        <begin position="124"/>
        <end position="145"/>
    </location>
</feature>
<dbReference type="OrthoDB" id="306876at2759"/>
<organism evidence="7 8">
    <name type="scientific">Hebeloma cylindrosporum</name>
    <dbReference type="NCBI Taxonomy" id="76867"/>
    <lineage>
        <taxon>Eukaryota</taxon>
        <taxon>Fungi</taxon>
        <taxon>Dikarya</taxon>
        <taxon>Basidiomycota</taxon>
        <taxon>Agaricomycotina</taxon>
        <taxon>Agaricomycetes</taxon>
        <taxon>Agaricomycetidae</taxon>
        <taxon>Agaricales</taxon>
        <taxon>Agaricineae</taxon>
        <taxon>Hymenogastraceae</taxon>
        <taxon>Hebeloma</taxon>
    </lineage>
</organism>
<dbReference type="AlphaFoldDB" id="A0A0C3CJN7"/>
<feature type="transmembrane region" description="Helical" evidence="5">
    <location>
        <begin position="342"/>
        <end position="360"/>
    </location>
</feature>
<feature type="transmembrane region" description="Helical" evidence="5">
    <location>
        <begin position="94"/>
        <end position="112"/>
    </location>
</feature>
<dbReference type="STRING" id="686832.A0A0C3CJN7"/>
<proteinExistence type="predicted"/>
<keyword evidence="8" id="KW-1185">Reference proteome</keyword>
<evidence type="ECO:0000313" key="8">
    <source>
        <dbReference type="Proteomes" id="UP000053424"/>
    </source>
</evidence>
<feature type="transmembrane region" description="Helical" evidence="5">
    <location>
        <begin position="224"/>
        <end position="244"/>
    </location>
</feature>
<dbReference type="Pfam" id="PF00892">
    <property type="entry name" value="EamA"/>
    <property type="match status" value="2"/>
</dbReference>
<keyword evidence="4 5" id="KW-0472">Membrane</keyword>
<reference evidence="8" key="2">
    <citation type="submission" date="2015-01" db="EMBL/GenBank/DDBJ databases">
        <title>Evolutionary Origins and Diversification of the Mycorrhizal Mutualists.</title>
        <authorList>
            <consortium name="DOE Joint Genome Institute"/>
            <consortium name="Mycorrhizal Genomics Consortium"/>
            <person name="Kohler A."/>
            <person name="Kuo A."/>
            <person name="Nagy L.G."/>
            <person name="Floudas D."/>
            <person name="Copeland A."/>
            <person name="Barry K.W."/>
            <person name="Cichocki N."/>
            <person name="Veneault-Fourrey C."/>
            <person name="LaButti K."/>
            <person name="Lindquist E.A."/>
            <person name="Lipzen A."/>
            <person name="Lundell T."/>
            <person name="Morin E."/>
            <person name="Murat C."/>
            <person name="Riley R."/>
            <person name="Ohm R."/>
            <person name="Sun H."/>
            <person name="Tunlid A."/>
            <person name="Henrissat B."/>
            <person name="Grigoriev I.V."/>
            <person name="Hibbett D.S."/>
            <person name="Martin F."/>
        </authorList>
    </citation>
    <scope>NUCLEOTIDE SEQUENCE [LARGE SCALE GENOMIC DNA]</scope>
    <source>
        <strain evidence="8">h7</strain>
    </source>
</reference>
<feature type="domain" description="EamA" evidence="6">
    <location>
        <begin position="60"/>
        <end position="197"/>
    </location>
</feature>
<gene>
    <name evidence="7" type="ORF">M413DRAFT_378885</name>
</gene>
<feature type="transmembrane region" description="Helical" evidence="5">
    <location>
        <begin position="62"/>
        <end position="82"/>
    </location>
</feature>
<dbReference type="Proteomes" id="UP000053424">
    <property type="component" value="Unassembled WGS sequence"/>
</dbReference>
<feature type="domain" description="EamA" evidence="6">
    <location>
        <begin position="228"/>
        <end position="359"/>
    </location>
</feature>
<dbReference type="EMBL" id="KN831774">
    <property type="protein sequence ID" value="KIM44304.1"/>
    <property type="molecule type" value="Genomic_DNA"/>
</dbReference>
<evidence type="ECO:0000256" key="4">
    <source>
        <dbReference type="ARBA" id="ARBA00023136"/>
    </source>
</evidence>
<feature type="transmembrane region" description="Helical" evidence="5">
    <location>
        <begin position="287"/>
        <end position="307"/>
    </location>
</feature>
<feature type="transmembrane region" description="Helical" evidence="5">
    <location>
        <begin position="256"/>
        <end position="275"/>
    </location>
</feature>
<dbReference type="PANTHER" id="PTHR22911">
    <property type="entry name" value="ACYL-MALONYL CONDENSING ENZYME-RELATED"/>
    <property type="match status" value="1"/>
</dbReference>